<dbReference type="Pfam" id="PF03374">
    <property type="entry name" value="ANT"/>
    <property type="match status" value="1"/>
</dbReference>
<dbReference type="AlphaFoldDB" id="M7NRX2"/>
<accession>M7NRX2</accession>
<dbReference type="Pfam" id="PF08346">
    <property type="entry name" value="AntA"/>
    <property type="match status" value="1"/>
</dbReference>
<sequence>MKTLTPTTLTPTNALINVDQQKQTVDARELHSFLEVGKHFSTWMPELIAKYDFQEGKDYYPELGKITGRGRPSIEYSLTLSTAKEIAMVQNNDRGREARRYFIQCEQQLQQVKQALQAQAQPAFQIPATLSEALYLAAQQAETIETQQRQLEAVKPAVESFCTFIQAGGNYDFATAAKLLGTGRTRLFKALREVGVLMLDNTPYQRYAKHFEVKATTDARCGRVYVTTYITPGGLHYLRRIFSAKPELLQKKK</sequence>
<dbReference type="eggNOG" id="COG3561">
    <property type="taxonomic scope" value="Bacteria"/>
</dbReference>
<feature type="domain" description="AntA/AntB antirepressor" evidence="2">
    <location>
        <begin position="25"/>
        <end position="92"/>
    </location>
</feature>
<dbReference type="STRING" id="1279009.ADICEAN_00343"/>
<organism evidence="3 4">
    <name type="scientific">Cesiribacter andamanensis AMV16</name>
    <dbReference type="NCBI Taxonomy" id="1279009"/>
    <lineage>
        <taxon>Bacteria</taxon>
        <taxon>Pseudomonadati</taxon>
        <taxon>Bacteroidota</taxon>
        <taxon>Cytophagia</taxon>
        <taxon>Cytophagales</taxon>
        <taxon>Cesiribacteraceae</taxon>
        <taxon>Cesiribacter</taxon>
    </lineage>
</organism>
<evidence type="ECO:0000313" key="3">
    <source>
        <dbReference type="EMBL" id="EMR04445.1"/>
    </source>
</evidence>
<dbReference type="Proteomes" id="UP000011910">
    <property type="component" value="Unassembled WGS sequence"/>
</dbReference>
<evidence type="ECO:0000259" key="1">
    <source>
        <dbReference type="Pfam" id="PF03374"/>
    </source>
</evidence>
<reference evidence="3 4" key="1">
    <citation type="journal article" date="2013" name="Genome Announc.">
        <title>Draft Genome Sequence of Cesiribacter andamanensis Strain AMV16T, Isolated from a Soil Sample from a Mud Volcano in the Andaman Islands, India.</title>
        <authorList>
            <person name="Shivaji S."/>
            <person name="Ara S."/>
            <person name="Begum Z."/>
            <person name="Srinivas T.N."/>
            <person name="Singh A."/>
            <person name="Kumar Pinnaka A."/>
        </authorList>
    </citation>
    <scope>NUCLEOTIDE SEQUENCE [LARGE SCALE GENOMIC DNA]</scope>
    <source>
        <strain evidence="3 4">AMV16</strain>
    </source>
</reference>
<dbReference type="InterPro" id="IPR005039">
    <property type="entry name" value="Ant_C"/>
</dbReference>
<evidence type="ECO:0000259" key="2">
    <source>
        <dbReference type="Pfam" id="PF08346"/>
    </source>
</evidence>
<dbReference type="PANTHER" id="PTHR36180">
    <property type="entry name" value="DNA-BINDING PROTEIN-RELATED-RELATED"/>
    <property type="match status" value="1"/>
</dbReference>
<comment type="caution">
    <text evidence="3">The sequence shown here is derived from an EMBL/GenBank/DDBJ whole genome shotgun (WGS) entry which is preliminary data.</text>
</comment>
<feature type="domain" description="Antirepressor protein C-terminal" evidence="1">
    <location>
        <begin position="149"/>
        <end position="243"/>
    </location>
</feature>
<dbReference type="GO" id="GO:0003677">
    <property type="term" value="F:DNA binding"/>
    <property type="evidence" value="ECO:0007669"/>
    <property type="project" value="InterPro"/>
</dbReference>
<name>M7NRX2_9BACT</name>
<keyword evidence="4" id="KW-1185">Reference proteome</keyword>
<dbReference type="PANTHER" id="PTHR36180:SF1">
    <property type="entry name" value="ANTA_ANTB ANTIREPRESSOR DOMAIN-CONTAINING PROTEIN"/>
    <property type="match status" value="1"/>
</dbReference>
<protein>
    <submittedName>
        <fullName evidence="3">Phage anti-repressor protein</fullName>
    </submittedName>
</protein>
<dbReference type="RefSeq" id="WP_009193752.1">
    <property type="nucleotide sequence ID" value="NZ_AODQ01000005.1"/>
</dbReference>
<evidence type="ECO:0000313" key="4">
    <source>
        <dbReference type="Proteomes" id="UP000011910"/>
    </source>
</evidence>
<gene>
    <name evidence="3" type="ORF">ADICEAN_00343</name>
</gene>
<proteinExistence type="predicted"/>
<dbReference type="OrthoDB" id="9812611at2"/>
<dbReference type="InterPro" id="IPR013557">
    <property type="entry name" value="AntA/B_antirep"/>
</dbReference>
<dbReference type="EMBL" id="AODQ01000005">
    <property type="protein sequence ID" value="EMR04445.1"/>
    <property type="molecule type" value="Genomic_DNA"/>
</dbReference>